<dbReference type="EMBL" id="BKCJ010392003">
    <property type="protein sequence ID" value="GFA24684.1"/>
    <property type="molecule type" value="Genomic_DNA"/>
</dbReference>
<comment type="caution">
    <text evidence="1">The sequence shown here is derived from an EMBL/GenBank/DDBJ whole genome shotgun (WGS) entry which is preliminary data.</text>
</comment>
<dbReference type="AlphaFoldDB" id="A0A699JD47"/>
<feature type="non-terminal residue" evidence="1">
    <location>
        <position position="1"/>
    </location>
</feature>
<organism evidence="1">
    <name type="scientific">Tanacetum cinerariifolium</name>
    <name type="common">Dalmatian daisy</name>
    <name type="synonym">Chrysanthemum cinerariifolium</name>
    <dbReference type="NCBI Taxonomy" id="118510"/>
    <lineage>
        <taxon>Eukaryota</taxon>
        <taxon>Viridiplantae</taxon>
        <taxon>Streptophyta</taxon>
        <taxon>Embryophyta</taxon>
        <taxon>Tracheophyta</taxon>
        <taxon>Spermatophyta</taxon>
        <taxon>Magnoliopsida</taxon>
        <taxon>eudicotyledons</taxon>
        <taxon>Gunneridae</taxon>
        <taxon>Pentapetalae</taxon>
        <taxon>asterids</taxon>
        <taxon>campanulids</taxon>
        <taxon>Asterales</taxon>
        <taxon>Asteraceae</taxon>
        <taxon>Asteroideae</taxon>
        <taxon>Anthemideae</taxon>
        <taxon>Anthemidinae</taxon>
        <taxon>Tanacetum</taxon>
    </lineage>
</organism>
<accession>A0A699JD47</accession>
<name>A0A699JD47_TANCI</name>
<reference evidence="1" key="1">
    <citation type="journal article" date="2019" name="Sci. Rep.">
        <title>Draft genome of Tanacetum cinerariifolium, the natural source of mosquito coil.</title>
        <authorList>
            <person name="Yamashiro T."/>
            <person name="Shiraishi A."/>
            <person name="Satake H."/>
            <person name="Nakayama K."/>
        </authorList>
    </citation>
    <scope>NUCLEOTIDE SEQUENCE</scope>
</reference>
<gene>
    <name evidence="1" type="ORF">Tci_596656</name>
</gene>
<proteinExistence type="predicted"/>
<protein>
    <submittedName>
        <fullName evidence="1">Uncharacterized protein</fullName>
    </submittedName>
</protein>
<evidence type="ECO:0000313" key="1">
    <source>
        <dbReference type="EMBL" id="GFA24684.1"/>
    </source>
</evidence>
<sequence>LKESLSKLKGKDVVNEAVPLHSINPECNPFSSGISSLQQGELSLLAVKTSSGSGNSSLVVGMP</sequence>